<reference evidence="2 3" key="1">
    <citation type="journal article" date="2021" name="Commun. Biol.">
        <title>The genome of Shorea leprosula (Dipterocarpaceae) highlights the ecological relevance of drought in aseasonal tropical rainforests.</title>
        <authorList>
            <person name="Ng K.K.S."/>
            <person name="Kobayashi M.J."/>
            <person name="Fawcett J.A."/>
            <person name="Hatakeyama M."/>
            <person name="Paape T."/>
            <person name="Ng C.H."/>
            <person name="Ang C.C."/>
            <person name="Tnah L.H."/>
            <person name="Lee C.T."/>
            <person name="Nishiyama T."/>
            <person name="Sese J."/>
            <person name="O'Brien M.J."/>
            <person name="Copetti D."/>
            <person name="Mohd Noor M.I."/>
            <person name="Ong R.C."/>
            <person name="Putra M."/>
            <person name="Sireger I.Z."/>
            <person name="Indrioko S."/>
            <person name="Kosugi Y."/>
            <person name="Izuno A."/>
            <person name="Isagi Y."/>
            <person name="Lee S.L."/>
            <person name="Shimizu K.K."/>
        </authorList>
    </citation>
    <scope>NUCLEOTIDE SEQUENCE [LARGE SCALE GENOMIC DNA]</scope>
    <source>
        <strain evidence="2">214</strain>
    </source>
</reference>
<keyword evidence="1" id="KW-0732">Signal</keyword>
<proteinExistence type="predicted"/>
<protein>
    <recommendedName>
        <fullName evidence="4">Secreted protein</fullName>
    </recommendedName>
</protein>
<accession>A0AAV5JTX9</accession>
<comment type="caution">
    <text evidence="2">The sequence shown here is derived from an EMBL/GenBank/DDBJ whole genome shotgun (WGS) entry which is preliminary data.</text>
</comment>
<organism evidence="2 3">
    <name type="scientific">Rubroshorea leprosula</name>
    <dbReference type="NCBI Taxonomy" id="152421"/>
    <lineage>
        <taxon>Eukaryota</taxon>
        <taxon>Viridiplantae</taxon>
        <taxon>Streptophyta</taxon>
        <taxon>Embryophyta</taxon>
        <taxon>Tracheophyta</taxon>
        <taxon>Spermatophyta</taxon>
        <taxon>Magnoliopsida</taxon>
        <taxon>eudicotyledons</taxon>
        <taxon>Gunneridae</taxon>
        <taxon>Pentapetalae</taxon>
        <taxon>rosids</taxon>
        <taxon>malvids</taxon>
        <taxon>Malvales</taxon>
        <taxon>Dipterocarpaceae</taxon>
        <taxon>Rubroshorea</taxon>
    </lineage>
</organism>
<sequence length="129" mass="14731">MIYNHPILLFFFFFPVPCNSRKPPTHLPLRKPKIQDLLCSSSPAADFSLVRVGIFPVFWREFPPADCRRPLPPCHVQFCSWKILKTKSRTGKPREVTNCDMISFEPCAFVRPFHECTTSATSSDLGSEA</sequence>
<evidence type="ECO:0000313" key="2">
    <source>
        <dbReference type="EMBL" id="GKV16161.1"/>
    </source>
</evidence>
<keyword evidence="3" id="KW-1185">Reference proteome</keyword>
<gene>
    <name evidence="2" type="ORF">SLEP1_g26843</name>
</gene>
<evidence type="ECO:0000256" key="1">
    <source>
        <dbReference type="SAM" id="SignalP"/>
    </source>
</evidence>
<dbReference type="EMBL" id="BPVZ01000045">
    <property type="protein sequence ID" value="GKV16161.1"/>
    <property type="molecule type" value="Genomic_DNA"/>
</dbReference>
<feature type="signal peptide" evidence="1">
    <location>
        <begin position="1"/>
        <end position="20"/>
    </location>
</feature>
<dbReference type="Proteomes" id="UP001054252">
    <property type="component" value="Unassembled WGS sequence"/>
</dbReference>
<evidence type="ECO:0008006" key="4">
    <source>
        <dbReference type="Google" id="ProtNLM"/>
    </source>
</evidence>
<name>A0AAV5JTX9_9ROSI</name>
<feature type="chain" id="PRO_5043517778" description="Secreted protein" evidence="1">
    <location>
        <begin position="21"/>
        <end position="129"/>
    </location>
</feature>
<evidence type="ECO:0000313" key="3">
    <source>
        <dbReference type="Proteomes" id="UP001054252"/>
    </source>
</evidence>
<dbReference type="AlphaFoldDB" id="A0AAV5JTX9"/>